<reference evidence="2 3" key="1">
    <citation type="journal article" date="2020" name="ISME J.">
        <title>Uncovering the hidden diversity of litter-decomposition mechanisms in mushroom-forming fungi.</title>
        <authorList>
            <person name="Floudas D."/>
            <person name="Bentzer J."/>
            <person name="Ahren D."/>
            <person name="Johansson T."/>
            <person name="Persson P."/>
            <person name="Tunlid A."/>
        </authorList>
    </citation>
    <scope>NUCLEOTIDE SEQUENCE [LARGE SCALE GENOMIC DNA]</scope>
    <source>
        <strain evidence="2 3">CBS 661.87</strain>
    </source>
</reference>
<sequence length="166" mass="17862">MNCPDIYPSPTPKFPNPYIIHKTRGLHGTHLSLPFPNANGHYHRHDSDTYHIPLLTHLPLPLPPPLPPAQTPLNCVPRVRRSGSPPRTSPHPTTHPSPVSISVSVSGHTLGGKHDLVLSDDSTVHWRCDGAPSLPLSSSFSGTEKTAPLVCSGTNAEVSPGPRMEL</sequence>
<accession>A0A8H5HAB2</accession>
<comment type="caution">
    <text evidence="2">The sequence shown here is derived from an EMBL/GenBank/DDBJ whole genome shotgun (WGS) entry which is preliminary data.</text>
</comment>
<evidence type="ECO:0000313" key="2">
    <source>
        <dbReference type="EMBL" id="KAF5379846.1"/>
    </source>
</evidence>
<name>A0A8H5HAB2_9AGAR</name>
<dbReference type="AlphaFoldDB" id="A0A8H5HAB2"/>
<protein>
    <submittedName>
        <fullName evidence="2">Uncharacterized protein</fullName>
    </submittedName>
</protein>
<feature type="compositionally biased region" description="Low complexity" evidence="1">
    <location>
        <begin position="77"/>
        <end position="86"/>
    </location>
</feature>
<dbReference type="EMBL" id="JAACJP010000015">
    <property type="protein sequence ID" value="KAF5379846.1"/>
    <property type="molecule type" value="Genomic_DNA"/>
</dbReference>
<organism evidence="2 3">
    <name type="scientific">Tricholomella constricta</name>
    <dbReference type="NCBI Taxonomy" id="117010"/>
    <lineage>
        <taxon>Eukaryota</taxon>
        <taxon>Fungi</taxon>
        <taxon>Dikarya</taxon>
        <taxon>Basidiomycota</taxon>
        <taxon>Agaricomycotina</taxon>
        <taxon>Agaricomycetes</taxon>
        <taxon>Agaricomycetidae</taxon>
        <taxon>Agaricales</taxon>
        <taxon>Tricholomatineae</taxon>
        <taxon>Lyophyllaceae</taxon>
        <taxon>Tricholomella</taxon>
    </lineage>
</organism>
<proteinExistence type="predicted"/>
<dbReference type="Proteomes" id="UP000565441">
    <property type="component" value="Unassembled WGS sequence"/>
</dbReference>
<gene>
    <name evidence="2" type="ORF">D9615_005828</name>
</gene>
<keyword evidence="3" id="KW-1185">Reference proteome</keyword>
<evidence type="ECO:0000313" key="3">
    <source>
        <dbReference type="Proteomes" id="UP000565441"/>
    </source>
</evidence>
<evidence type="ECO:0000256" key="1">
    <source>
        <dbReference type="SAM" id="MobiDB-lite"/>
    </source>
</evidence>
<feature type="region of interest" description="Disordered" evidence="1">
    <location>
        <begin position="139"/>
        <end position="166"/>
    </location>
</feature>
<feature type="region of interest" description="Disordered" evidence="1">
    <location>
        <begin position="77"/>
        <end position="100"/>
    </location>
</feature>